<feature type="region of interest" description="Disordered" evidence="1">
    <location>
        <begin position="50"/>
        <end position="589"/>
    </location>
</feature>
<evidence type="ECO:0000313" key="3">
    <source>
        <dbReference type="Proteomes" id="UP000313359"/>
    </source>
</evidence>
<feature type="region of interest" description="Disordered" evidence="1">
    <location>
        <begin position="686"/>
        <end position="902"/>
    </location>
</feature>
<feature type="compositionally biased region" description="Pro residues" evidence="1">
    <location>
        <begin position="525"/>
        <end position="537"/>
    </location>
</feature>
<feature type="compositionally biased region" description="Basic and acidic residues" evidence="1">
    <location>
        <begin position="272"/>
        <end position="284"/>
    </location>
</feature>
<organism evidence="2 3">
    <name type="scientific">Lentinus tigrinus ALCF2SS1-6</name>
    <dbReference type="NCBI Taxonomy" id="1328759"/>
    <lineage>
        <taxon>Eukaryota</taxon>
        <taxon>Fungi</taxon>
        <taxon>Dikarya</taxon>
        <taxon>Basidiomycota</taxon>
        <taxon>Agaricomycotina</taxon>
        <taxon>Agaricomycetes</taxon>
        <taxon>Polyporales</taxon>
        <taxon>Polyporaceae</taxon>
        <taxon>Lentinus</taxon>
    </lineage>
</organism>
<dbReference type="OrthoDB" id="354769at2759"/>
<feature type="compositionally biased region" description="Polar residues" evidence="1">
    <location>
        <begin position="476"/>
        <end position="501"/>
    </location>
</feature>
<feature type="region of interest" description="Disordered" evidence="1">
    <location>
        <begin position="929"/>
        <end position="998"/>
    </location>
</feature>
<feature type="compositionally biased region" description="Gly residues" evidence="1">
    <location>
        <begin position="327"/>
        <end position="337"/>
    </location>
</feature>
<feature type="compositionally biased region" description="Low complexity" evidence="1">
    <location>
        <begin position="293"/>
        <end position="304"/>
    </location>
</feature>
<dbReference type="AlphaFoldDB" id="A0A5C2SML8"/>
<feature type="compositionally biased region" description="Low complexity" evidence="1">
    <location>
        <begin position="794"/>
        <end position="804"/>
    </location>
</feature>
<feature type="compositionally biased region" description="Low complexity" evidence="1">
    <location>
        <begin position="391"/>
        <end position="422"/>
    </location>
</feature>
<feature type="compositionally biased region" description="Polar residues" evidence="1">
    <location>
        <begin position="548"/>
        <end position="563"/>
    </location>
</feature>
<proteinExistence type="predicted"/>
<feature type="compositionally biased region" description="Low complexity" evidence="1">
    <location>
        <begin position="502"/>
        <end position="516"/>
    </location>
</feature>
<reference evidence="2" key="1">
    <citation type="journal article" date="2018" name="Genome Biol. Evol.">
        <title>Genomics and development of Lentinus tigrinus, a white-rot wood-decaying mushroom with dimorphic fruiting bodies.</title>
        <authorList>
            <person name="Wu B."/>
            <person name="Xu Z."/>
            <person name="Knudson A."/>
            <person name="Carlson A."/>
            <person name="Chen N."/>
            <person name="Kovaka S."/>
            <person name="LaButti K."/>
            <person name="Lipzen A."/>
            <person name="Pennachio C."/>
            <person name="Riley R."/>
            <person name="Schakwitz W."/>
            <person name="Umezawa K."/>
            <person name="Ohm R.A."/>
            <person name="Grigoriev I.V."/>
            <person name="Nagy L.G."/>
            <person name="Gibbons J."/>
            <person name="Hibbett D."/>
        </authorList>
    </citation>
    <scope>NUCLEOTIDE SEQUENCE [LARGE SCALE GENOMIC DNA]</scope>
    <source>
        <strain evidence="2">ALCF2SS1-6</strain>
    </source>
</reference>
<dbReference type="EMBL" id="ML122253">
    <property type="protein sequence ID" value="RPD65043.1"/>
    <property type="molecule type" value="Genomic_DNA"/>
</dbReference>
<evidence type="ECO:0000256" key="1">
    <source>
        <dbReference type="SAM" id="MobiDB-lite"/>
    </source>
</evidence>
<name>A0A5C2SML8_9APHY</name>
<feature type="compositionally biased region" description="Polar residues" evidence="1">
    <location>
        <begin position="932"/>
        <end position="946"/>
    </location>
</feature>
<feature type="compositionally biased region" description="Low complexity" evidence="1">
    <location>
        <begin position="81"/>
        <end position="117"/>
    </location>
</feature>
<dbReference type="Proteomes" id="UP000313359">
    <property type="component" value="Unassembled WGS sequence"/>
</dbReference>
<feature type="compositionally biased region" description="Basic residues" evidence="1">
    <location>
        <begin position="811"/>
        <end position="824"/>
    </location>
</feature>
<feature type="compositionally biased region" description="Basic and acidic residues" evidence="1">
    <location>
        <begin position="888"/>
        <end position="902"/>
    </location>
</feature>
<feature type="compositionally biased region" description="Polar residues" evidence="1">
    <location>
        <begin position="425"/>
        <end position="434"/>
    </location>
</feature>
<protein>
    <submittedName>
        <fullName evidence="2">Uncharacterized protein</fullName>
    </submittedName>
</protein>
<gene>
    <name evidence="2" type="ORF">L227DRAFT_571493</name>
</gene>
<evidence type="ECO:0000313" key="2">
    <source>
        <dbReference type="EMBL" id="RPD65043.1"/>
    </source>
</evidence>
<keyword evidence="3" id="KW-1185">Reference proteome</keyword>
<feature type="compositionally biased region" description="Basic and acidic residues" evidence="1">
    <location>
        <begin position="250"/>
        <end position="260"/>
    </location>
</feature>
<feature type="compositionally biased region" description="Polar residues" evidence="1">
    <location>
        <begin position="190"/>
        <end position="210"/>
    </location>
</feature>
<feature type="region of interest" description="Disordered" evidence="1">
    <location>
        <begin position="602"/>
        <end position="653"/>
    </location>
</feature>
<accession>A0A5C2SML8</accession>
<feature type="compositionally biased region" description="Basic and acidic residues" evidence="1">
    <location>
        <begin position="151"/>
        <end position="168"/>
    </location>
</feature>
<sequence>MMITEKDSSRESALFEDVLHITAEQSRSPMSSPPQKRFIVEPQVLNAALEVEDRKPPVLPPPTRTVPAGGGLLPPPRPNSRKGGPPRSTPSSPATSGDHSIPSLPNSPLSSPYSNSPDTPATDSGYVRPSPRLSNILSPESLVFNSLRRRSMVERDALWDGESAKEVVESASIPPWSPREQAEELPLASPQGSFQSSLPSSPEMATTTVDGSRPPRQNRYLTGLQKITKLGKTKPPISMFTDTGVRNSRRMSDAEVDPRRSQKKGSSGSEDLSSRYRRMLDKGVKTAGELIKPSSSVPSSPISPTVKNVVPGADRHGRSVEESGTRVGDGVGRGGFSRTGSAVAGGAQHASATRGSAVASLGGTSQSASARGSPASVAASPRTWLSHGRQTSDMSSSSFAPSSSISPSSESSHEPPSSTTEPRISISSTIYSDSPNRHSFDIPRPAMSPDRESFIDLASPTISPRAAEFQMIGIPPTSQSSHTEQPISATSRKSSDSQYGKSPSYSSPASSSSASSKPRLARLVPPTPDKPPIPTAPKPDFSHRSRSTNRSSPVQSKKPSPLSSFAADLDPSLPTFSASNALTPRERADRIRTTRKLQQVFGQLPGVSPVSQEPQELTVPNGCMPLPGPLTLNLSAKRKPQHRPAVSMSDDVANSTPVYDAAGDMVWPPPDGTRYVTLAARRHSAPLSPDEFSFMAPAPRRSTDTDVSASMASIGRDASSVIEIGTAEGAPETASETASSLRPRRGRSGAGPGSPTSFIDLSDEEGMADAMSDLVVETPKASRGRSHPFSPSTASLADSLSSDQQAEEERRRKREKLAKLHRFLGSRVPPHLVLGPLDEGTPLPPPASSPFARARDSAPDNDDDGGDIRNAKMRRRRSSSAAEFSRTWSDDIDRLKEELNEREKAINVRRAVKMEKMFGVAPPQTLYHTRAPVSSSPNISSTNVWQPSPSPSRGSPKSPPAPPFRFTTTGPSTKAKSKKRPGTGDSSKPLMDDHRSNDGFLDVGRSSVYMHYRHSLNSLNDIIDRDDKESLAELHDYLTGDHYKTGEQYDYQFGGALPSTSNAPSVSSPLPDEFAVTTPTTKAERRRSLPSRVSIASFSSEISMIIAPTPTDAAFQQRRRRAAKLTHFFGVDYRDLMGEILDSIEKGLEEERGKGTLRPDEVKDLQQKLVNLKTKRNSLSR</sequence>
<feature type="compositionally biased region" description="Basic and acidic residues" evidence="1">
    <location>
        <begin position="313"/>
        <end position="324"/>
    </location>
</feature>